<feature type="domain" description="HD-GYP" evidence="1">
    <location>
        <begin position="1"/>
        <end position="114"/>
    </location>
</feature>
<accession>A0ABT9M2H9</accession>
<comment type="caution">
    <text evidence="2">The sequence shown here is derived from an EMBL/GenBank/DDBJ whole genome shotgun (WGS) entry which is preliminary data.</text>
</comment>
<name>A0ABT9M2H9_9THEO</name>
<keyword evidence="3" id="KW-1185">Reference proteome</keyword>
<dbReference type="PANTHER" id="PTHR43155">
    <property type="entry name" value="CYCLIC DI-GMP PHOSPHODIESTERASE PA4108-RELATED"/>
    <property type="match status" value="1"/>
</dbReference>
<dbReference type="PROSITE" id="PS51832">
    <property type="entry name" value="HD_GYP"/>
    <property type="match status" value="1"/>
</dbReference>
<dbReference type="Pfam" id="PF13487">
    <property type="entry name" value="HD_5"/>
    <property type="match status" value="1"/>
</dbReference>
<dbReference type="InterPro" id="IPR003607">
    <property type="entry name" value="HD/PDEase_dom"/>
</dbReference>
<dbReference type="CDD" id="cd00077">
    <property type="entry name" value="HDc"/>
    <property type="match status" value="1"/>
</dbReference>
<evidence type="ECO:0000259" key="1">
    <source>
        <dbReference type="PROSITE" id="PS51832"/>
    </source>
</evidence>
<evidence type="ECO:0000313" key="3">
    <source>
        <dbReference type="Proteomes" id="UP001223886"/>
    </source>
</evidence>
<organism evidence="2 3">
    <name type="scientific">Thermoanaerobacter pentosaceus</name>
    <dbReference type="NCBI Taxonomy" id="694059"/>
    <lineage>
        <taxon>Bacteria</taxon>
        <taxon>Bacillati</taxon>
        <taxon>Bacillota</taxon>
        <taxon>Clostridia</taxon>
        <taxon>Thermoanaerobacterales</taxon>
        <taxon>Thermoanaerobacteraceae</taxon>
        <taxon>Thermoanaerobacter</taxon>
    </lineage>
</organism>
<dbReference type="PANTHER" id="PTHR43155:SF2">
    <property type="entry name" value="CYCLIC DI-GMP PHOSPHODIESTERASE PA4108"/>
    <property type="match status" value="1"/>
</dbReference>
<dbReference type="EMBL" id="JAURUP010000006">
    <property type="protein sequence ID" value="MDP9750308.1"/>
    <property type="molecule type" value="Genomic_DNA"/>
</dbReference>
<gene>
    <name evidence="2" type="ORF">J2S24_000776</name>
</gene>
<proteinExistence type="predicted"/>
<sequence length="114" mass="13054">MAQYSTAAHTAVFEEELKKHHMRVSKLCEKIARSMGMPHNQLLELLLASQLHDIGKLWIPKSVLNKPDKLTKEEKEIMKKHVGYGYNYIKSRKINNTTAEAVLYTMSALTGRDI</sequence>
<reference evidence="2 3" key="1">
    <citation type="submission" date="2023-07" db="EMBL/GenBank/DDBJ databases">
        <title>Genomic Encyclopedia of Type Strains, Phase IV (KMG-IV): sequencing the most valuable type-strain genomes for metagenomic binning, comparative biology and taxonomic classification.</title>
        <authorList>
            <person name="Goeker M."/>
        </authorList>
    </citation>
    <scope>NUCLEOTIDE SEQUENCE [LARGE SCALE GENOMIC DNA]</scope>
    <source>
        <strain evidence="2 3">DSM 25963</strain>
    </source>
</reference>
<dbReference type="SUPFAM" id="SSF109604">
    <property type="entry name" value="HD-domain/PDEase-like"/>
    <property type="match status" value="1"/>
</dbReference>
<dbReference type="InterPro" id="IPR037522">
    <property type="entry name" value="HD_GYP_dom"/>
</dbReference>
<protein>
    <submittedName>
        <fullName evidence="2">HD-GYP domain-containing protein (C-di-GMP phosphodiesterase class II)</fullName>
    </submittedName>
</protein>
<evidence type="ECO:0000313" key="2">
    <source>
        <dbReference type="EMBL" id="MDP9750308.1"/>
    </source>
</evidence>
<dbReference type="Proteomes" id="UP001223886">
    <property type="component" value="Unassembled WGS sequence"/>
</dbReference>
<dbReference type="Gene3D" id="1.10.3210.10">
    <property type="entry name" value="Hypothetical protein af1432"/>
    <property type="match status" value="1"/>
</dbReference>